<dbReference type="InterPro" id="IPR011009">
    <property type="entry name" value="Kinase-like_dom_sf"/>
</dbReference>
<dbReference type="Proteomes" id="UP001418222">
    <property type="component" value="Unassembled WGS sequence"/>
</dbReference>
<evidence type="ECO:0000256" key="8">
    <source>
        <dbReference type="SAM" id="MobiDB-lite"/>
    </source>
</evidence>
<feature type="compositionally biased region" description="Basic residues" evidence="8">
    <location>
        <begin position="1"/>
        <end position="12"/>
    </location>
</feature>
<evidence type="ECO:0000256" key="3">
    <source>
        <dbReference type="ARBA" id="ARBA00022741"/>
    </source>
</evidence>
<dbReference type="InterPro" id="IPR001245">
    <property type="entry name" value="Ser-Thr/Tyr_kinase_cat_dom"/>
</dbReference>
<dbReference type="GO" id="GO:0005524">
    <property type="term" value="F:ATP binding"/>
    <property type="evidence" value="ECO:0007669"/>
    <property type="project" value="UniProtKB-UniRule"/>
</dbReference>
<evidence type="ECO:0000259" key="9">
    <source>
        <dbReference type="PROSITE" id="PS50011"/>
    </source>
</evidence>
<dbReference type="GO" id="GO:0004674">
    <property type="term" value="F:protein serine/threonine kinase activity"/>
    <property type="evidence" value="ECO:0007669"/>
    <property type="project" value="UniProtKB-KW"/>
</dbReference>
<dbReference type="PANTHER" id="PTHR47987">
    <property type="entry name" value="OS08G0249100 PROTEIN"/>
    <property type="match status" value="1"/>
</dbReference>
<dbReference type="EMBL" id="JBBWWQ010000002">
    <property type="protein sequence ID" value="KAK8954517.1"/>
    <property type="molecule type" value="Genomic_DNA"/>
</dbReference>
<dbReference type="Gene3D" id="3.30.200.20">
    <property type="entry name" value="Phosphorylase Kinase, domain 1"/>
    <property type="match status" value="1"/>
</dbReference>
<evidence type="ECO:0000256" key="4">
    <source>
        <dbReference type="ARBA" id="ARBA00022777"/>
    </source>
</evidence>
<gene>
    <name evidence="10" type="ORF">KSP39_PZI002100</name>
</gene>
<evidence type="ECO:0000256" key="5">
    <source>
        <dbReference type="ARBA" id="ARBA00022840"/>
    </source>
</evidence>
<dbReference type="PROSITE" id="PS00107">
    <property type="entry name" value="PROTEIN_KINASE_ATP"/>
    <property type="match status" value="1"/>
</dbReference>
<keyword evidence="2" id="KW-0808">Transferase</keyword>
<feature type="domain" description="Protein kinase" evidence="9">
    <location>
        <begin position="65"/>
        <end position="342"/>
    </location>
</feature>
<proteinExistence type="inferred from homology"/>
<keyword evidence="10" id="KW-0675">Receptor</keyword>
<comment type="caution">
    <text evidence="10">The sequence shown here is derived from an EMBL/GenBank/DDBJ whole genome shotgun (WGS) entry which is preliminary data.</text>
</comment>
<reference evidence="10 11" key="1">
    <citation type="journal article" date="2022" name="Nat. Plants">
        <title>Genomes of leafy and leafless Platanthera orchids illuminate the evolution of mycoheterotrophy.</title>
        <authorList>
            <person name="Li M.H."/>
            <person name="Liu K.W."/>
            <person name="Li Z."/>
            <person name="Lu H.C."/>
            <person name="Ye Q.L."/>
            <person name="Zhang D."/>
            <person name="Wang J.Y."/>
            <person name="Li Y.F."/>
            <person name="Zhong Z.M."/>
            <person name="Liu X."/>
            <person name="Yu X."/>
            <person name="Liu D.K."/>
            <person name="Tu X.D."/>
            <person name="Liu B."/>
            <person name="Hao Y."/>
            <person name="Liao X.Y."/>
            <person name="Jiang Y.T."/>
            <person name="Sun W.H."/>
            <person name="Chen J."/>
            <person name="Chen Y.Q."/>
            <person name="Ai Y."/>
            <person name="Zhai J.W."/>
            <person name="Wu S.S."/>
            <person name="Zhou Z."/>
            <person name="Hsiao Y.Y."/>
            <person name="Wu W.L."/>
            <person name="Chen Y.Y."/>
            <person name="Lin Y.F."/>
            <person name="Hsu J.L."/>
            <person name="Li C.Y."/>
            <person name="Wang Z.W."/>
            <person name="Zhao X."/>
            <person name="Zhong W.Y."/>
            <person name="Ma X.K."/>
            <person name="Ma L."/>
            <person name="Huang J."/>
            <person name="Chen G.Z."/>
            <person name="Huang M.Z."/>
            <person name="Huang L."/>
            <person name="Peng D.H."/>
            <person name="Luo Y.B."/>
            <person name="Zou S.Q."/>
            <person name="Chen S.P."/>
            <person name="Lan S."/>
            <person name="Tsai W.C."/>
            <person name="Van de Peer Y."/>
            <person name="Liu Z.J."/>
        </authorList>
    </citation>
    <scope>NUCLEOTIDE SEQUENCE [LARGE SCALE GENOMIC DNA]</scope>
    <source>
        <strain evidence="10">Lor287</strain>
    </source>
</reference>
<organism evidence="10 11">
    <name type="scientific">Platanthera zijinensis</name>
    <dbReference type="NCBI Taxonomy" id="2320716"/>
    <lineage>
        <taxon>Eukaryota</taxon>
        <taxon>Viridiplantae</taxon>
        <taxon>Streptophyta</taxon>
        <taxon>Embryophyta</taxon>
        <taxon>Tracheophyta</taxon>
        <taxon>Spermatophyta</taxon>
        <taxon>Magnoliopsida</taxon>
        <taxon>Liliopsida</taxon>
        <taxon>Asparagales</taxon>
        <taxon>Orchidaceae</taxon>
        <taxon>Orchidoideae</taxon>
        <taxon>Orchideae</taxon>
        <taxon>Orchidinae</taxon>
        <taxon>Platanthera</taxon>
    </lineage>
</organism>
<dbReference type="FunFam" id="3.30.200.20:FF:000325">
    <property type="entry name" value="Putative receptor-like serine/threonine-protein kinase"/>
    <property type="match status" value="1"/>
</dbReference>
<dbReference type="SMART" id="SM00220">
    <property type="entry name" value="S_TKc"/>
    <property type="match status" value="1"/>
</dbReference>
<dbReference type="InterPro" id="IPR046958">
    <property type="entry name" value="RBK1/2/STUNTED"/>
</dbReference>
<dbReference type="PROSITE" id="PS00108">
    <property type="entry name" value="PROTEIN_KINASE_ST"/>
    <property type="match status" value="1"/>
</dbReference>
<feature type="region of interest" description="Disordered" evidence="8">
    <location>
        <begin position="1"/>
        <end position="30"/>
    </location>
</feature>
<keyword evidence="3 6" id="KW-0547">Nucleotide-binding</keyword>
<evidence type="ECO:0000256" key="2">
    <source>
        <dbReference type="ARBA" id="ARBA00022679"/>
    </source>
</evidence>
<dbReference type="FunFam" id="1.10.510.10:FF:000423">
    <property type="entry name" value="Putative receptor-like serine/threonine-protein kinase"/>
    <property type="match status" value="1"/>
</dbReference>
<accession>A0AAP0GEE1</accession>
<dbReference type="AlphaFoldDB" id="A0AAP0GEE1"/>
<dbReference type="Pfam" id="PF07714">
    <property type="entry name" value="PK_Tyr_Ser-Thr"/>
    <property type="match status" value="1"/>
</dbReference>
<feature type="binding site" evidence="6">
    <location>
        <position position="93"/>
    </location>
    <ligand>
        <name>ATP</name>
        <dbReference type="ChEBI" id="CHEBI:30616"/>
    </ligand>
</feature>
<dbReference type="InterPro" id="IPR008271">
    <property type="entry name" value="Ser/Thr_kinase_AS"/>
</dbReference>
<comment type="similarity">
    <text evidence="7">Belongs to the protein kinase superfamily.</text>
</comment>
<keyword evidence="4 10" id="KW-0418">Kinase</keyword>
<protein>
    <submittedName>
        <fullName evidence="10">Receptor-like serine/threonine-protein kinase</fullName>
    </submittedName>
</protein>
<evidence type="ECO:0000313" key="11">
    <source>
        <dbReference type="Proteomes" id="UP001418222"/>
    </source>
</evidence>
<keyword evidence="5 6" id="KW-0067">ATP-binding</keyword>
<evidence type="ECO:0000256" key="7">
    <source>
        <dbReference type="RuleBase" id="RU000304"/>
    </source>
</evidence>
<keyword evidence="11" id="KW-1185">Reference proteome</keyword>
<dbReference type="Gene3D" id="1.10.510.10">
    <property type="entry name" value="Transferase(Phosphotransferase) domain 1"/>
    <property type="match status" value="1"/>
</dbReference>
<dbReference type="InterPro" id="IPR000719">
    <property type="entry name" value="Prot_kinase_dom"/>
</dbReference>
<name>A0AAP0GEE1_9ASPA</name>
<dbReference type="SUPFAM" id="SSF56112">
    <property type="entry name" value="Protein kinase-like (PK-like)"/>
    <property type="match status" value="1"/>
</dbReference>
<evidence type="ECO:0000256" key="6">
    <source>
        <dbReference type="PROSITE-ProRule" id="PRU10141"/>
    </source>
</evidence>
<dbReference type="PANTHER" id="PTHR47987:SF20">
    <property type="entry name" value="OS04G0654600 PROTEIN"/>
    <property type="match status" value="1"/>
</dbReference>
<evidence type="ECO:0000313" key="10">
    <source>
        <dbReference type="EMBL" id="KAK8954517.1"/>
    </source>
</evidence>
<evidence type="ECO:0000256" key="1">
    <source>
        <dbReference type="ARBA" id="ARBA00022527"/>
    </source>
</evidence>
<dbReference type="PROSITE" id="PS50011">
    <property type="entry name" value="PROTEIN_KINASE_DOM"/>
    <property type="match status" value="1"/>
</dbReference>
<sequence length="377" mass="42189">MKQLYRRSRSLKRLFSSRSPPPSGLKCSEGKGTAAVAIDSAAAHTPKPTWRCFSYEEMHKATNGFHRDNLVGRGGYAEVYRGEIETGEVVAVKRLTRATTDEQKEKDFLTELGTVGHVRHPNVTSLLGCCIDRDLQLIFNFSSRGSVSSNLHNSNSPPMEWRIRYKVAAGTARGLHYLHKVCQRRIIHRDIKASNILLTDSFEPQISDFGLAKWLPSEWIYRAVAPIEGTFGCLAPEYFTHGIVDEKTDVFAFGVFLLEIISGRKPVDGSHKSLLGWAKPYINDGKLEMVVDSRLGENYDIDQLKRLAFIASLCIRATAAWRPSMTEVLGLFENDDISTEWWKMPESAAEVDDDYGIFDDLDDCDTPKSSSLSIGSS</sequence>
<keyword evidence="1 7" id="KW-0723">Serine/threonine-protein kinase</keyword>
<dbReference type="InterPro" id="IPR017441">
    <property type="entry name" value="Protein_kinase_ATP_BS"/>
</dbReference>